<accession>A0A7J5DVE6</accession>
<reference evidence="4 5" key="1">
    <citation type="submission" date="2019-09" db="EMBL/GenBank/DDBJ databases">
        <title>Pimelobacter sp. isolated from Paulinella.</title>
        <authorList>
            <person name="Jeong S.E."/>
        </authorList>
    </citation>
    <scope>NUCLEOTIDE SEQUENCE [LARGE SCALE GENOMIC DNA]</scope>
    <source>
        <strain evidence="4 5">Pch-N</strain>
    </source>
</reference>
<feature type="compositionally biased region" description="Basic residues" evidence="1">
    <location>
        <begin position="265"/>
        <end position="278"/>
    </location>
</feature>
<name>A0A7J5DVE6_NOCSI</name>
<comment type="caution">
    <text evidence="4">The sequence shown here is derived from an EMBL/GenBank/DDBJ whole genome shotgun (WGS) entry which is preliminary data.</text>
</comment>
<evidence type="ECO:0000313" key="4">
    <source>
        <dbReference type="EMBL" id="KAB2809180.1"/>
    </source>
</evidence>
<feature type="compositionally biased region" description="Low complexity" evidence="1">
    <location>
        <begin position="279"/>
        <end position="302"/>
    </location>
</feature>
<dbReference type="PANTHER" id="PTHR37981:SF1">
    <property type="entry name" value="SGNH HYDROLASE-TYPE ESTERASE DOMAIN-CONTAINING PROTEIN"/>
    <property type="match status" value="1"/>
</dbReference>
<dbReference type="InterPro" id="IPR036514">
    <property type="entry name" value="SGNH_hydro_sf"/>
</dbReference>
<dbReference type="GO" id="GO:0006629">
    <property type="term" value="P:lipid metabolic process"/>
    <property type="evidence" value="ECO:0007669"/>
    <property type="project" value="TreeGrafter"/>
</dbReference>
<evidence type="ECO:0000313" key="5">
    <source>
        <dbReference type="Proteomes" id="UP000449906"/>
    </source>
</evidence>
<sequence length="830" mass="84925">MELASSPAARRRAALLWLGVSAAAVLAGLTLGPGALRLVRAPGTTFAELLVQCCTTAALVAVAGLWLAATDVARAVVLRRPGRVARGRVGPVRAALLALCGITALAAAAAPAGAADPPPAVPAPAPVPAPSLDGLPLPDRPTGTRSAPGRLDVVVRPGDTLWAIAERALGPGATAGEVAAHWPRIHARNAAVIGPDPDRIRPGQLLHLPSPPPPPPALAAPLDRSPPLPEAPCPRPRPHLEPPASPSRSARPRAPWRSRCSPGRPHPRPARCHARRARGPGASSSRSTSGCGAPSRSGPTGSSRRRSRSSGATGRSRSCCAGPPPRCTATCTAARSWSPGRAATSPGWPGSRRSGRGCRACTRASSATPWSSAGCTCGTAPARGRWRRGSSGSSSAGSARRSTSPKPSSGRGGAPAGLVRCDLGHYVASMIRALAATLAALGTTLVVPLTAPAPAAHADGPGAGGPWVVSVGDSYISGEAGRWAGSSNSSSARADALGPTAYNDSAAGTGEAIARCHRSRSAEIHVGGGVSSLNLACSGATTATSTGDTFKPGLDFYSGSQGVGQARALQDFAAGHNVRMVVVSIGGNDFDFAGIVQQCVQDFLLSPSWWKDYCKDDSSVTRNFTAANVATVRSRIAGALTNLRTAMRNAGYADSQWTMLVQTYPSPIPGGSGFRYGQSGYGRQSTGGCGFWNADADWANGTALPTINSTVTGAISQAGIGNAKVLDLASTFNGRRLCESGVGLYEEVGLPSWQSAGAVDRTEWVNQIRTVTTAGDSPYYIQESLHPNYWGQLAVRSCVRQAYNNGTPRGGACVRSGTGLVGGEPRMSLR</sequence>
<gene>
    <name evidence="4" type="ORF">F9L07_19200</name>
</gene>
<keyword evidence="2" id="KW-0812">Transmembrane</keyword>
<dbReference type="CDD" id="cd00118">
    <property type="entry name" value="LysM"/>
    <property type="match status" value="1"/>
</dbReference>
<dbReference type="Gene3D" id="3.40.50.1110">
    <property type="entry name" value="SGNH hydrolase"/>
    <property type="match status" value="1"/>
</dbReference>
<feature type="region of interest" description="Disordered" evidence="1">
    <location>
        <begin position="337"/>
        <end position="358"/>
    </location>
</feature>
<protein>
    <submittedName>
        <fullName evidence="4">LysM peptidoglycan-binding domain-containing protein</fullName>
    </submittedName>
</protein>
<feature type="region of interest" description="Disordered" evidence="1">
    <location>
        <begin position="383"/>
        <end position="414"/>
    </location>
</feature>
<feature type="domain" description="LysM" evidence="3">
    <location>
        <begin position="151"/>
        <end position="208"/>
    </location>
</feature>
<evidence type="ECO:0000256" key="1">
    <source>
        <dbReference type="SAM" id="MobiDB-lite"/>
    </source>
</evidence>
<dbReference type="PROSITE" id="PS51782">
    <property type="entry name" value="LYSM"/>
    <property type="match status" value="1"/>
</dbReference>
<dbReference type="EMBL" id="WBVM01000002">
    <property type="protein sequence ID" value="KAB2809180.1"/>
    <property type="molecule type" value="Genomic_DNA"/>
</dbReference>
<keyword evidence="2" id="KW-0472">Membrane</keyword>
<dbReference type="Gene3D" id="3.10.350.10">
    <property type="entry name" value="LysM domain"/>
    <property type="match status" value="1"/>
</dbReference>
<feature type="compositionally biased region" description="Low complexity" evidence="1">
    <location>
        <begin position="389"/>
        <end position="402"/>
    </location>
</feature>
<feature type="compositionally biased region" description="Pro residues" evidence="1">
    <location>
        <begin position="209"/>
        <end position="245"/>
    </location>
</feature>
<dbReference type="PANTHER" id="PTHR37981">
    <property type="entry name" value="LIPASE 2"/>
    <property type="match status" value="1"/>
</dbReference>
<feature type="compositionally biased region" description="Pro residues" evidence="1">
    <location>
        <begin position="116"/>
        <end position="129"/>
    </location>
</feature>
<feature type="transmembrane region" description="Helical" evidence="2">
    <location>
        <begin position="12"/>
        <end position="29"/>
    </location>
</feature>
<organism evidence="4 5">
    <name type="scientific">Nocardioides simplex</name>
    <name type="common">Arthrobacter simplex</name>
    <dbReference type="NCBI Taxonomy" id="2045"/>
    <lineage>
        <taxon>Bacteria</taxon>
        <taxon>Bacillati</taxon>
        <taxon>Actinomycetota</taxon>
        <taxon>Actinomycetes</taxon>
        <taxon>Propionibacteriales</taxon>
        <taxon>Nocardioidaceae</taxon>
        <taxon>Pimelobacter</taxon>
    </lineage>
</organism>
<evidence type="ECO:0000256" key="2">
    <source>
        <dbReference type="SAM" id="Phobius"/>
    </source>
</evidence>
<feature type="compositionally biased region" description="Low complexity" evidence="1">
    <location>
        <begin position="344"/>
        <end position="358"/>
    </location>
</feature>
<feature type="transmembrane region" description="Helical" evidence="2">
    <location>
        <begin position="94"/>
        <end position="114"/>
    </location>
</feature>
<dbReference type="AlphaFoldDB" id="A0A7J5DVE6"/>
<proteinExistence type="predicted"/>
<dbReference type="InterPro" id="IPR037460">
    <property type="entry name" value="SEST-like"/>
</dbReference>
<feature type="transmembrane region" description="Helical" evidence="2">
    <location>
        <begin position="49"/>
        <end position="73"/>
    </location>
</feature>
<dbReference type="InterPro" id="IPR018392">
    <property type="entry name" value="LysM"/>
</dbReference>
<dbReference type="GO" id="GO:0016788">
    <property type="term" value="F:hydrolase activity, acting on ester bonds"/>
    <property type="evidence" value="ECO:0007669"/>
    <property type="project" value="InterPro"/>
</dbReference>
<feature type="compositionally biased region" description="Low complexity" evidence="1">
    <location>
        <begin position="309"/>
        <end position="318"/>
    </location>
</feature>
<dbReference type="Proteomes" id="UP000449906">
    <property type="component" value="Unassembled WGS sequence"/>
</dbReference>
<dbReference type="SUPFAM" id="SSF52266">
    <property type="entry name" value="SGNH hydrolase"/>
    <property type="match status" value="1"/>
</dbReference>
<dbReference type="InterPro" id="IPR036779">
    <property type="entry name" value="LysM_dom_sf"/>
</dbReference>
<feature type="region of interest" description="Disordered" evidence="1">
    <location>
        <begin position="113"/>
        <end position="151"/>
    </location>
</feature>
<evidence type="ECO:0000259" key="3">
    <source>
        <dbReference type="PROSITE" id="PS51782"/>
    </source>
</evidence>
<feature type="region of interest" description="Disordered" evidence="1">
    <location>
        <begin position="193"/>
        <end position="325"/>
    </location>
</feature>
<keyword evidence="2" id="KW-1133">Transmembrane helix</keyword>